<name>A0ABY9YYQ9_9GAMM</name>
<accession>A0ABY9YYQ9</accession>
<organism evidence="1 2">
    <name type="scientific">Halomonas piscis</name>
    <dbReference type="NCBI Taxonomy" id="3031727"/>
    <lineage>
        <taxon>Bacteria</taxon>
        <taxon>Pseudomonadati</taxon>
        <taxon>Pseudomonadota</taxon>
        <taxon>Gammaproteobacteria</taxon>
        <taxon>Oceanospirillales</taxon>
        <taxon>Halomonadaceae</taxon>
        <taxon>Halomonas</taxon>
    </lineage>
</organism>
<evidence type="ECO:0000313" key="1">
    <source>
        <dbReference type="EMBL" id="WNK19596.1"/>
    </source>
</evidence>
<proteinExistence type="predicted"/>
<dbReference type="RefSeq" id="WP_311882951.1">
    <property type="nucleotide sequence ID" value="NZ_CP119391.1"/>
</dbReference>
<keyword evidence="2" id="KW-1185">Reference proteome</keyword>
<reference evidence="1 2" key="1">
    <citation type="submission" date="2023-03" db="EMBL/GenBank/DDBJ databases">
        <title>Halomonas sp. nov., isolated from Korean tranditional fermented seafood 'Jeotgal'.</title>
        <authorList>
            <person name="Kim B."/>
            <person name="Shin N.-R."/>
        </authorList>
    </citation>
    <scope>NUCLEOTIDE SEQUENCE [LARGE SCALE GENOMIC DNA]</scope>
    <source>
        <strain evidence="1 2">SG2L-4</strain>
    </source>
</reference>
<sequence>MSEEHKKKIGIQDGHDLVQTDTKWEQRKGRDTDYYFYDEVDADGNVVGKYEVSVSMSIYPPFGTNVSWKQLS</sequence>
<gene>
    <name evidence="1" type="ORF">P1P91_12230</name>
</gene>
<protein>
    <submittedName>
        <fullName evidence="1">Uncharacterized protein</fullName>
    </submittedName>
</protein>
<dbReference type="EMBL" id="CP119391">
    <property type="protein sequence ID" value="WNK19596.1"/>
    <property type="molecule type" value="Genomic_DNA"/>
</dbReference>
<dbReference type="Proteomes" id="UP001301869">
    <property type="component" value="Chromosome"/>
</dbReference>
<evidence type="ECO:0000313" key="2">
    <source>
        <dbReference type="Proteomes" id="UP001301869"/>
    </source>
</evidence>